<accession>A0ABS7F208</accession>
<evidence type="ECO:0000256" key="7">
    <source>
        <dbReference type="ARBA" id="ARBA00049183"/>
    </source>
</evidence>
<reference evidence="11 12" key="1">
    <citation type="submission" date="2021-08" db="EMBL/GenBank/DDBJ databases">
        <title>Caldovatus sediminis gen. nov., sp. nov., a moderately thermophilic bacterium isolated from a hot spring.</title>
        <authorList>
            <person name="Hu C.-J."/>
            <person name="Li W.-J."/>
            <person name="Xian W.-D."/>
        </authorList>
    </citation>
    <scope>NUCLEOTIDE SEQUENCE [LARGE SCALE GENOMIC DNA]</scope>
    <source>
        <strain evidence="11 12">SYSU G05006</strain>
    </source>
</reference>
<evidence type="ECO:0000256" key="6">
    <source>
        <dbReference type="ARBA" id="ARBA00031445"/>
    </source>
</evidence>
<keyword evidence="12" id="KW-1185">Reference proteome</keyword>
<comment type="function">
    <text evidence="1 8">Involved in lipopolysaccharide (LPS) biosynthesis. Catalyzes the transfer of 3-deoxy-D-manno-octulosonate (Kdo) residue(s) from CMP-Kdo to lipid IV(A), the tetraacyldisaccharide-1,4'-bisphosphate precursor of lipid A.</text>
</comment>
<name>A0ABS7F208_9PROT</name>
<dbReference type="GO" id="GO:0016740">
    <property type="term" value="F:transferase activity"/>
    <property type="evidence" value="ECO:0007669"/>
    <property type="project" value="UniProtKB-KW"/>
</dbReference>
<dbReference type="PANTHER" id="PTHR42755:SF1">
    <property type="entry name" value="3-DEOXY-D-MANNO-OCTULOSONIC ACID TRANSFERASE, MITOCHONDRIAL-RELATED"/>
    <property type="match status" value="1"/>
</dbReference>
<dbReference type="PANTHER" id="PTHR42755">
    <property type="entry name" value="3-DEOXY-MANNO-OCTULOSONATE CYTIDYLYLTRANSFERASE"/>
    <property type="match status" value="1"/>
</dbReference>
<dbReference type="RefSeq" id="WP_220117409.1">
    <property type="nucleotide sequence ID" value="NZ_JAHZUY010000019.1"/>
</dbReference>
<keyword evidence="8" id="KW-1003">Cell membrane</keyword>
<keyword evidence="8" id="KW-0472">Membrane</keyword>
<dbReference type="Proteomes" id="UP001519924">
    <property type="component" value="Unassembled WGS sequence"/>
</dbReference>
<keyword evidence="5 8" id="KW-0808">Transferase</keyword>
<dbReference type="InterPro" id="IPR039901">
    <property type="entry name" value="Kdotransferase"/>
</dbReference>
<comment type="pathway">
    <text evidence="2 8">Bacterial outer membrane biogenesis; LPS core biosynthesis.</text>
</comment>
<evidence type="ECO:0000256" key="1">
    <source>
        <dbReference type="ARBA" id="ARBA00003394"/>
    </source>
</evidence>
<evidence type="ECO:0000256" key="5">
    <source>
        <dbReference type="ARBA" id="ARBA00022679"/>
    </source>
</evidence>
<comment type="catalytic activity">
    <reaction evidence="7 8">
        <text>lipid IVA (E. coli) + CMP-3-deoxy-beta-D-manno-octulosonate = alpha-Kdo-(2-&gt;6)-lipid IVA (E. coli) + CMP + H(+)</text>
        <dbReference type="Rhea" id="RHEA:28066"/>
        <dbReference type="ChEBI" id="CHEBI:15378"/>
        <dbReference type="ChEBI" id="CHEBI:58603"/>
        <dbReference type="ChEBI" id="CHEBI:60364"/>
        <dbReference type="ChEBI" id="CHEBI:60377"/>
        <dbReference type="ChEBI" id="CHEBI:85987"/>
        <dbReference type="EC" id="2.4.99.12"/>
    </reaction>
</comment>
<evidence type="ECO:0000256" key="3">
    <source>
        <dbReference type="ARBA" id="ARBA00012621"/>
    </source>
</evidence>
<evidence type="ECO:0000259" key="10">
    <source>
        <dbReference type="Pfam" id="PF04413"/>
    </source>
</evidence>
<evidence type="ECO:0000256" key="9">
    <source>
        <dbReference type="SAM" id="MobiDB-lite"/>
    </source>
</evidence>
<dbReference type="Gene3D" id="3.40.50.2000">
    <property type="entry name" value="Glycogen Phosphorylase B"/>
    <property type="match status" value="1"/>
</dbReference>
<evidence type="ECO:0000313" key="12">
    <source>
        <dbReference type="Proteomes" id="UP001519924"/>
    </source>
</evidence>
<gene>
    <name evidence="11" type="ORF">K1J50_09155</name>
</gene>
<evidence type="ECO:0000313" key="11">
    <source>
        <dbReference type="EMBL" id="MBW8269652.1"/>
    </source>
</evidence>
<comment type="subcellular location">
    <subcellularLocation>
        <location evidence="8">Cell membrane</location>
    </subcellularLocation>
</comment>
<dbReference type="SUPFAM" id="SSF53756">
    <property type="entry name" value="UDP-Glycosyltransferase/glycogen phosphorylase"/>
    <property type="match status" value="1"/>
</dbReference>
<dbReference type="EMBL" id="JAHZUY010000019">
    <property type="protein sequence ID" value="MBW8269652.1"/>
    <property type="molecule type" value="Genomic_DNA"/>
</dbReference>
<evidence type="ECO:0000256" key="8">
    <source>
        <dbReference type="RuleBase" id="RU365103"/>
    </source>
</evidence>
<dbReference type="InterPro" id="IPR007507">
    <property type="entry name" value="Glycos_transf_N"/>
</dbReference>
<evidence type="ECO:0000256" key="2">
    <source>
        <dbReference type="ARBA" id="ARBA00004713"/>
    </source>
</evidence>
<dbReference type="EC" id="2.4.99.12" evidence="3 8"/>
<dbReference type="Pfam" id="PF04413">
    <property type="entry name" value="Glycos_transf_N"/>
    <property type="match status" value="1"/>
</dbReference>
<dbReference type="InterPro" id="IPR038107">
    <property type="entry name" value="Glycos_transf_N_sf"/>
</dbReference>
<comment type="caution">
    <text evidence="11">The sequence shown here is derived from an EMBL/GenBank/DDBJ whole genome shotgun (WGS) entry which is preliminary data.</text>
</comment>
<dbReference type="Gene3D" id="3.40.50.11720">
    <property type="entry name" value="3-Deoxy-D-manno-octulosonic-acid transferase, N-terminal domain"/>
    <property type="match status" value="1"/>
</dbReference>
<protein>
    <recommendedName>
        <fullName evidence="4 8">3-deoxy-D-manno-octulosonic acid transferase</fullName>
        <shortName evidence="8">Kdo transferase</shortName>
        <ecNumber evidence="3 8">2.4.99.12</ecNumber>
    </recommendedName>
    <alternativeName>
        <fullName evidence="6 8">Lipid IV(A) 3-deoxy-D-manno-octulosonic acid transferase</fullName>
    </alternativeName>
</protein>
<proteinExistence type="inferred from homology"/>
<evidence type="ECO:0000256" key="4">
    <source>
        <dbReference type="ARBA" id="ARBA00019077"/>
    </source>
</evidence>
<keyword evidence="8" id="KW-0448">Lipopolysaccharide biosynthesis</keyword>
<organism evidence="11 12">
    <name type="scientific">Caldovatus aquaticus</name>
    <dbReference type="NCBI Taxonomy" id="2865671"/>
    <lineage>
        <taxon>Bacteria</taxon>
        <taxon>Pseudomonadati</taxon>
        <taxon>Pseudomonadota</taxon>
        <taxon>Alphaproteobacteria</taxon>
        <taxon>Acetobacterales</taxon>
        <taxon>Roseomonadaceae</taxon>
        <taxon>Caldovatus</taxon>
    </lineage>
</organism>
<comment type="similarity">
    <text evidence="8">Belongs to the glycosyltransferase group 1 family.</text>
</comment>
<feature type="region of interest" description="Disordered" evidence="9">
    <location>
        <begin position="442"/>
        <end position="463"/>
    </location>
</feature>
<feature type="domain" description="3-deoxy-D-manno-octulosonic-acid transferase N-terminal" evidence="10">
    <location>
        <begin position="37"/>
        <end position="217"/>
    </location>
</feature>
<sequence length="463" mass="48625">MTGPAALLWRAAGTLAAPLLPFYLRRRARAGREIAERLAERRGVAGGPRPPGRLLWIHAASVGETLSVLRLMDALAARLPDLAFLVTTGTVTSAGLLAQRLPAALAPRLLHRFVPLDVPAWTARFLDSWRPDAGVFVESELWPNLIAAAHARGIPLALVNARLSARSARLWGRGAPGLARALLGGFRLVLAQSQADAERLAALGAPRAACWGNLKYAADPLPADPAELERLRRLTAGREILLAASTHPGEEVLALVAHQRLAALYPRLLTILVPRHPQRGEAVALEADGLVGRDAEAPRLRVARRAAGQEPGPGTVVYVADTLGELGLFYRLASVALVGGSLVRHGGQNPLEPARLGCPILLGPHTWNFAEPVARLVAAGGAVQLAPGADLATALAREAAAVLRDPHRARAMTAAAAAVAADQAGLPARMAEALAEALLLSPRPSSVATESGPVPAAQERERD</sequence>